<comment type="caution">
    <text evidence="1">The sequence shown here is derived from an EMBL/GenBank/DDBJ whole genome shotgun (WGS) entry which is preliminary data.</text>
</comment>
<sequence length="385" mass="40854">SKTTIPFGLLRLAEQLVPCSAPANALARLRPFANTVPTAPFKKDTDKHEHFIEHLIYIVVRDITLLPSLAAAISLSPLPQPTPAPILPMLLPSLAVAISLSPLPQPMSSPFLPMLLPSLAVAISLSPLPQPTPSPFSSIAAQPLPVEPSSPSSLASSCALYCWLAVPSSPSYLAFSRALCRCPAAPSSATEIAGCCPFPPLHPPLPPRSPSSRHPFFLSSSIAAAVAPSSVAISHQQRSLADLLRPATIWSPTAAISRCTMLSAAIYHLLPTAAISAPLLSVAIFQPLPFLHRRRCFPLHCLVDGATMNRQQHSAFPITVVATQSHRCPLPQHLSSPAILLLLLAPHSHCPFPPCCQHLEQEGTPPLPSSSIAASLACCRSRSQQ</sequence>
<feature type="non-terminal residue" evidence="1">
    <location>
        <position position="1"/>
    </location>
</feature>
<organism evidence="1 2">
    <name type="scientific">Ensete ventricosum</name>
    <name type="common">Abyssinian banana</name>
    <name type="synonym">Musa ensete</name>
    <dbReference type="NCBI Taxonomy" id="4639"/>
    <lineage>
        <taxon>Eukaryota</taxon>
        <taxon>Viridiplantae</taxon>
        <taxon>Streptophyta</taxon>
        <taxon>Embryophyta</taxon>
        <taxon>Tracheophyta</taxon>
        <taxon>Spermatophyta</taxon>
        <taxon>Magnoliopsida</taxon>
        <taxon>Liliopsida</taxon>
        <taxon>Zingiberales</taxon>
        <taxon>Musaceae</taxon>
        <taxon>Ensete</taxon>
    </lineage>
</organism>
<dbReference type="Proteomes" id="UP000287651">
    <property type="component" value="Unassembled WGS sequence"/>
</dbReference>
<protein>
    <submittedName>
        <fullName evidence="1">Uncharacterized protein</fullName>
    </submittedName>
</protein>
<name>A0A426ZQD6_ENSVE</name>
<dbReference type="EMBL" id="AMZH03005551">
    <property type="protein sequence ID" value="RRT66134.1"/>
    <property type="molecule type" value="Genomic_DNA"/>
</dbReference>
<dbReference type="AlphaFoldDB" id="A0A426ZQD6"/>
<reference evidence="1 2" key="1">
    <citation type="journal article" date="2014" name="Agronomy (Basel)">
        <title>A Draft Genome Sequence for Ensete ventricosum, the Drought-Tolerant Tree Against Hunger.</title>
        <authorList>
            <person name="Harrison J."/>
            <person name="Moore K.A."/>
            <person name="Paszkiewicz K."/>
            <person name="Jones T."/>
            <person name="Grant M."/>
            <person name="Ambacheew D."/>
            <person name="Muzemil S."/>
            <person name="Studholme D.J."/>
        </authorList>
    </citation>
    <scope>NUCLEOTIDE SEQUENCE [LARGE SCALE GENOMIC DNA]</scope>
</reference>
<evidence type="ECO:0000313" key="1">
    <source>
        <dbReference type="EMBL" id="RRT66134.1"/>
    </source>
</evidence>
<accession>A0A426ZQD6</accession>
<evidence type="ECO:0000313" key="2">
    <source>
        <dbReference type="Proteomes" id="UP000287651"/>
    </source>
</evidence>
<gene>
    <name evidence="1" type="ORF">B296_00022215</name>
</gene>
<proteinExistence type="predicted"/>